<name>A0A848GZC6_9BURK</name>
<comment type="caution">
    <text evidence="2">The sequence shown here is derived from an EMBL/GenBank/DDBJ whole genome shotgun (WGS) entry which is preliminary data.</text>
</comment>
<gene>
    <name evidence="2" type="ORF">HHL11_07140</name>
</gene>
<dbReference type="EMBL" id="JABBFX010000001">
    <property type="protein sequence ID" value="NML43517.1"/>
    <property type="molecule type" value="Genomic_DNA"/>
</dbReference>
<organism evidence="2 3">
    <name type="scientific">Ramlibacter agri</name>
    <dbReference type="NCBI Taxonomy" id="2728837"/>
    <lineage>
        <taxon>Bacteria</taxon>
        <taxon>Pseudomonadati</taxon>
        <taxon>Pseudomonadota</taxon>
        <taxon>Betaproteobacteria</taxon>
        <taxon>Burkholderiales</taxon>
        <taxon>Comamonadaceae</taxon>
        <taxon>Ramlibacter</taxon>
    </lineage>
</organism>
<dbReference type="Proteomes" id="UP000541185">
    <property type="component" value="Unassembled WGS sequence"/>
</dbReference>
<evidence type="ECO:0000256" key="1">
    <source>
        <dbReference type="SAM" id="MobiDB-lite"/>
    </source>
</evidence>
<reference evidence="2 3" key="1">
    <citation type="submission" date="2020-04" db="EMBL/GenBank/DDBJ databases">
        <title>Ramlibacter sp. G-1-2-2 isolated from soil.</title>
        <authorList>
            <person name="Dahal R.H."/>
        </authorList>
    </citation>
    <scope>NUCLEOTIDE SEQUENCE [LARGE SCALE GENOMIC DNA]</scope>
    <source>
        <strain evidence="2 3">G-1-2-2</strain>
    </source>
</reference>
<sequence>MEACLSNPRPSGSRTASPSEQHLRIACGARGITIFVNARARAAGLPHIELRMRSSGLDLGLREFSNYKAALQWLAGSAP</sequence>
<keyword evidence="3" id="KW-1185">Reference proteome</keyword>
<dbReference type="RefSeq" id="WP_169417720.1">
    <property type="nucleotide sequence ID" value="NZ_JABBFX010000001.1"/>
</dbReference>
<protein>
    <submittedName>
        <fullName evidence="2">Uncharacterized protein</fullName>
    </submittedName>
</protein>
<feature type="compositionally biased region" description="Polar residues" evidence="1">
    <location>
        <begin position="8"/>
        <end position="20"/>
    </location>
</feature>
<feature type="region of interest" description="Disordered" evidence="1">
    <location>
        <begin position="1"/>
        <end position="20"/>
    </location>
</feature>
<accession>A0A848GZC6</accession>
<evidence type="ECO:0000313" key="3">
    <source>
        <dbReference type="Proteomes" id="UP000541185"/>
    </source>
</evidence>
<proteinExistence type="predicted"/>
<dbReference type="AlphaFoldDB" id="A0A848GZC6"/>
<evidence type="ECO:0000313" key="2">
    <source>
        <dbReference type="EMBL" id="NML43517.1"/>
    </source>
</evidence>